<reference evidence="1" key="1">
    <citation type="submission" date="2021-01" db="EMBL/GenBank/DDBJ databases">
        <authorList>
            <person name="Corre E."/>
            <person name="Pelletier E."/>
            <person name="Niang G."/>
            <person name="Scheremetjew M."/>
            <person name="Finn R."/>
            <person name="Kale V."/>
            <person name="Holt S."/>
            <person name="Cochrane G."/>
            <person name="Meng A."/>
            <person name="Brown T."/>
            <person name="Cohen L."/>
        </authorList>
    </citation>
    <scope>NUCLEOTIDE SEQUENCE</scope>
    <source>
        <strain evidence="1">OF101</strain>
    </source>
</reference>
<dbReference type="EMBL" id="HBGE01083081">
    <property type="protein sequence ID" value="CAD9172782.1"/>
    <property type="molecule type" value="Transcribed_RNA"/>
</dbReference>
<gene>
    <name evidence="1" type="ORF">ACAT0790_LOCUS49551</name>
</gene>
<sequence>MGPFQLSQAVYKAITAEMIAMAEEMSKAQPDEFNKFATSLERKTGDDNEELDRVLVHGMYIKYIEQGSTTNFTLKSNGCEILDSIGSHRCRVPLGSSIDFDFKMHLEANYEPGSRVEMKVQEPKIDGLLGMVAKNAFRKMGPGMTWSSPLCGPGASTVMVTKDENTMPDANCGHYSTDLIVEPHTFQMPSLETFHNFYMPGNTKFPEMALALIWTANTTVTMYHADGSIILDAIYEAGMVRARP</sequence>
<name>A0A7S1RQF8_ALECA</name>
<evidence type="ECO:0000313" key="1">
    <source>
        <dbReference type="EMBL" id="CAD9172782.1"/>
    </source>
</evidence>
<protein>
    <submittedName>
        <fullName evidence="1">Uncharacterized protein</fullName>
    </submittedName>
</protein>
<dbReference type="AlphaFoldDB" id="A0A7S1RQF8"/>
<proteinExistence type="predicted"/>
<organism evidence="1">
    <name type="scientific">Alexandrium catenella</name>
    <name type="common">Red tide dinoflagellate</name>
    <name type="synonym">Gonyaulax catenella</name>
    <dbReference type="NCBI Taxonomy" id="2925"/>
    <lineage>
        <taxon>Eukaryota</taxon>
        <taxon>Sar</taxon>
        <taxon>Alveolata</taxon>
        <taxon>Dinophyceae</taxon>
        <taxon>Gonyaulacales</taxon>
        <taxon>Pyrocystaceae</taxon>
        <taxon>Alexandrium</taxon>
    </lineage>
</organism>
<accession>A0A7S1RQF8</accession>